<feature type="region of interest" description="Disordered" evidence="1">
    <location>
        <begin position="24"/>
        <end position="44"/>
    </location>
</feature>
<accession>A0A8R1IDM8</accession>
<organism evidence="2 3">
    <name type="scientific">Caenorhabditis japonica</name>
    <dbReference type="NCBI Taxonomy" id="281687"/>
    <lineage>
        <taxon>Eukaryota</taxon>
        <taxon>Metazoa</taxon>
        <taxon>Ecdysozoa</taxon>
        <taxon>Nematoda</taxon>
        <taxon>Chromadorea</taxon>
        <taxon>Rhabditida</taxon>
        <taxon>Rhabditina</taxon>
        <taxon>Rhabditomorpha</taxon>
        <taxon>Rhabditoidea</taxon>
        <taxon>Rhabditidae</taxon>
        <taxon>Peloderinae</taxon>
        <taxon>Caenorhabditis</taxon>
    </lineage>
</organism>
<dbReference type="AlphaFoldDB" id="A0A8R1IDM8"/>
<reference evidence="3" key="1">
    <citation type="submission" date="2010-08" db="EMBL/GenBank/DDBJ databases">
        <authorList>
            <consortium name="Caenorhabditis japonica Sequencing Consortium"/>
            <person name="Wilson R.K."/>
        </authorList>
    </citation>
    <scope>NUCLEOTIDE SEQUENCE [LARGE SCALE GENOMIC DNA]</scope>
    <source>
        <strain evidence="3">DF5081</strain>
    </source>
</reference>
<evidence type="ECO:0000256" key="1">
    <source>
        <dbReference type="SAM" id="MobiDB-lite"/>
    </source>
</evidence>
<dbReference type="EnsemblMetazoa" id="CJA25284.1">
    <property type="protein sequence ID" value="CJA25284.1"/>
    <property type="gene ID" value="WBGene00180856"/>
</dbReference>
<sequence length="122" mass="13991">MECRRPEDGTEQIRIHTSWQTLEDLTRRDRDSQAPATRDSGPLFWPLPQNQKFFLDPSMLSFQSPSSEILVEYHQCMDAQMYEKYMKTFLPLIAAAAPVGRQPILVIDNASIHNTLVAKVVN</sequence>
<proteinExistence type="predicted"/>
<evidence type="ECO:0000313" key="3">
    <source>
        <dbReference type="Proteomes" id="UP000005237"/>
    </source>
</evidence>
<evidence type="ECO:0000313" key="2">
    <source>
        <dbReference type="EnsemblMetazoa" id="CJA25284.1"/>
    </source>
</evidence>
<protein>
    <recommendedName>
        <fullName evidence="4">Tc1-like transposase DDE domain-containing protein</fullName>
    </recommendedName>
</protein>
<keyword evidence="3" id="KW-1185">Reference proteome</keyword>
<name>A0A8R1IDM8_CAEJA</name>
<dbReference type="Proteomes" id="UP000005237">
    <property type="component" value="Unassembled WGS sequence"/>
</dbReference>
<evidence type="ECO:0008006" key="4">
    <source>
        <dbReference type="Google" id="ProtNLM"/>
    </source>
</evidence>
<reference evidence="2" key="2">
    <citation type="submission" date="2022-06" db="UniProtKB">
        <authorList>
            <consortium name="EnsemblMetazoa"/>
        </authorList>
    </citation>
    <scope>IDENTIFICATION</scope>
    <source>
        <strain evidence="2">DF5081</strain>
    </source>
</reference>